<dbReference type="EMBL" id="JACOOH010000009">
    <property type="protein sequence ID" value="MBC5623169.1"/>
    <property type="molecule type" value="Genomic_DNA"/>
</dbReference>
<reference evidence="6 7" key="1">
    <citation type="submission" date="2020-08" db="EMBL/GenBank/DDBJ databases">
        <title>Genome public.</title>
        <authorList>
            <person name="Liu C."/>
            <person name="Sun Q."/>
        </authorList>
    </citation>
    <scope>NUCLEOTIDE SEQUENCE [LARGE SCALE GENOMIC DNA]</scope>
    <source>
        <strain evidence="6 7">NSJ-56</strain>
    </source>
</reference>
<dbReference type="InterPro" id="IPR036249">
    <property type="entry name" value="Thioredoxin-like_sf"/>
</dbReference>
<dbReference type="InterPro" id="IPR000866">
    <property type="entry name" value="AhpC/TSA"/>
</dbReference>
<dbReference type="PANTHER" id="PTHR42852:SF6">
    <property type="entry name" value="THIOL:DISULFIDE INTERCHANGE PROTEIN DSBE"/>
    <property type="match status" value="1"/>
</dbReference>
<dbReference type="SUPFAM" id="SSF52833">
    <property type="entry name" value="Thioredoxin-like"/>
    <property type="match status" value="1"/>
</dbReference>
<dbReference type="Pfam" id="PF00578">
    <property type="entry name" value="AhpC-TSA"/>
    <property type="match status" value="1"/>
</dbReference>
<dbReference type="PANTHER" id="PTHR42852">
    <property type="entry name" value="THIOL:DISULFIDE INTERCHANGE PROTEIN DSBE"/>
    <property type="match status" value="1"/>
</dbReference>
<dbReference type="PROSITE" id="PS00194">
    <property type="entry name" value="THIOREDOXIN_1"/>
    <property type="match status" value="1"/>
</dbReference>
<keyword evidence="7" id="KW-1185">Reference proteome</keyword>
<organism evidence="6 7">
    <name type="scientific">Butyricimonas hominis</name>
    <dbReference type="NCBI Taxonomy" id="2763032"/>
    <lineage>
        <taxon>Bacteria</taxon>
        <taxon>Pseudomonadati</taxon>
        <taxon>Bacteroidota</taxon>
        <taxon>Bacteroidia</taxon>
        <taxon>Bacteroidales</taxon>
        <taxon>Odoribacteraceae</taxon>
        <taxon>Butyricimonas</taxon>
    </lineage>
</organism>
<accession>A0ABR7D5F2</accession>
<evidence type="ECO:0000256" key="4">
    <source>
        <dbReference type="ARBA" id="ARBA00023284"/>
    </source>
</evidence>
<protein>
    <submittedName>
        <fullName evidence="6">AhpC/TSA family protein</fullName>
    </submittedName>
</protein>
<dbReference type="Gene3D" id="3.40.30.10">
    <property type="entry name" value="Glutaredoxin"/>
    <property type="match status" value="1"/>
</dbReference>
<dbReference type="InterPro" id="IPR025380">
    <property type="entry name" value="DUF4369"/>
</dbReference>
<name>A0ABR7D5F2_9BACT</name>
<dbReference type="PROSITE" id="PS51352">
    <property type="entry name" value="THIOREDOXIN_2"/>
    <property type="match status" value="1"/>
</dbReference>
<dbReference type="InterPro" id="IPR017937">
    <property type="entry name" value="Thioredoxin_CS"/>
</dbReference>
<dbReference type="Pfam" id="PF14289">
    <property type="entry name" value="DUF4369"/>
    <property type="match status" value="1"/>
</dbReference>
<sequence>MKILYGIICLGLFVACQQEVGYRISGSVPGTPDGIKAYLYDWDTPVDSAVVKDGKFVLKGKVDVPVRYQLWIDLSPELKEDYEKDLRGTDIFIDNTNIRYDSPSIDSLPSRLSFKRKVKGMVTITGSPAHDLYMGFQKELEPYGVKHNEAWNKYLKVYHLPALDGVFNTREGIALVREMQDAQKGMEQMQMNFVKTHSNSPVAVDVAQNIVFGGTLSKADMDNLLAIIDASLHETPAYKQLKEFVETLYPTAIGEKYTDINLLDENGKEVKLSDYVKPGQYNMVEFWASWCGPCRGEIPHLRHVYDVYGKGNDGLNMISVSIDERDKDWKKALQEEGMKWIQLNDNKGWSGDVVTKYKVNGVPFCLILDKEGKIIAREVRGSELDIVLIDHLGDRYEK</sequence>
<evidence type="ECO:0000259" key="5">
    <source>
        <dbReference type="PROSITE" id="PS51352"/>
    </source>
</evidence>
<keyword evidence="3" id="KW-1015">Disulfide bond</keyword>
<dbReference type="PROSITE" id="PS51257">
    <property type="entry name" value="PROKAR_LIPOPROTEIN"/>
    <property type="match status" value="1"/>
</dbReference>
<keyword evidence="2" id="KW-0201">Cytochrome c-type biogenesis</keyword>
<keyword evidence="4" id="KW-0676">Redox-active center</keyword>
<evidence type="ECO:0000256" key="2">
    <source>
        <dbReference type="ARBA" id="ARBA00022748"/>
    </source>
</evidence>
<proteinExistence type="predicted"/>
<gene>
    <name evidence="6" type="ORF">H8S64_18910</name>
</gene>
<dbReference type="RefSeq" id="WP_186978223.1">
    <property type="nucleotide sequence ID" value="NZ_JACOOH010000009.1"/>
</dbReference>
<dbReference type="Proteomes" id="UP000646484">
    <property type="component" value="Unassembled WGS sequence"/>
</dbReference>
<evidence type="ECO:0000313" key="7">
    <source>
        <dbReference type="Proteomes" id="UP000646484"/>
    </source>
</evidence>
<dbReference type="InterPro" id="IPR050553">
    <property type="entry name" value="Thioredoxin_ResA/DsbE_sf"/>
</dbReference>
<comment type="caution">
    <text evidence="6">The sequence shown here is derived from an EMBL/GenBank/DDBJ whole genome shotgun (WGS) entry which is preliminary data.</text>
</comment>
<dbReference type="CDD" id="cd02966">
    <property type="entry name" value="TlpA_like_family"/>
    <property type="match status" value="1"/>
</dbReference>
<comment type="subcellular location">
    <subcellularLocation>
        <location evidence="1">Cell envelope</location>
    </subcellularLocation>
</comment>
<dbReference type="InterPro" id="IPR013766">
    <property type="entry name" value="Thioredoxin_domain"/>
</dbReference>
<evidence type="ECO:0000256" key="1">
    <source>
        <dbReference type="ARBA" id="ARBA00004196"/>
    </source>
</evidence>
<feature type="domain" description="Thioredoxin" evidence="5">
    <location>
        <begin position="251"/>
        <end position="398"/>
    </location>
</feature>
<evidence type="ECO:0000256" key="3">
    <source>
        <dbReference type="ARBA" id="ARBA00023157"/>
    </source>
</evidence>
<evidence type="ECO:0000313" key="6">
    <source>
        <dbReference type="EMBL" id="MBC5623169.1"/>
    </source>
</evidence>